<dbReference type="OrthoDB" id="5809921at2"/>
<gene>
    <name evidence="3" type="ORF">PGRAT_22925</name>
</gene>
<dbReference type="InterPro" id="IPR043797">
    <property type="entry name" value="MupG_N"/>
</dbReference>
<dbReference type="InterPro" id="IPR029000">
    <property type="entry name" value="Cyclophilin-like_dom_sf"/>
</dbReference>
<name>A0A089MCT9_9BACL</name>
<dbReference type="RefSeq" id="WP_042267234.1">
    <property type="nucleotide sequence ID" value="NZ_CP009287.1"/>
</dbReference>
<dbReference type="InterPro" id="IPR043894">
    <property type="entry name" value="MupG_C"/>
</dbReference>
<reference evidence="3 4" key="1">
    <citation type="submission" date="2014-08" db="EMBL/GenBank/DDBJ databases">
        <title>Comparative genomics of the Paenibacillus odorifer group.</title>
        <authorList>
            <person name="den Bakker H.C."/>
            <person name="Tsai Y.-C."/>
            <person name="Martin N."/>
            <person name="Korlach J."/>
            <person name="Wiedmann M."/>
        </authorList>
    </citation>
    <scope>NUCLEOTIDE SEQUENCE [LARGE SCALE GENOMIC DNA]</scope>
    <source>
        <strain evidence="3 4">DSM 15220</strain>
    </source>
</reference>
<dbReference type="PANTHER" id="PTHR38435:SF2">
    <property type="entry name" value="DUF871 DOMAIN-CONTAINING PROTEIN"/>
    <property type="match status" value="1"/>
</dbReference>
<accession>A0A089MCT9</accession>
<dbReference type="KEGG" id="pgm:PGRAT_22925"/>
<evidence type="ECO:0000259" key="2">
    <source>
        <dbReference type="Pfam" id="PF19200"/>
    </source>
</evidence>
<dbReference type="InterPro" id="IPR017853">
    <property type="entry name" value="GH"/>
</dbReference>
<dbReference type="eggNOG" id="COG3589">
    <property type="taxonomic scope" value="Bacteria"/>
</dbReference>
<dbReference type="SUPFAM" id="SSF50891">
    <property type="entry name" value="Cyclophilin-like"/>
    <property type="match status" value="1"/>
</dbReference>
<evidence type="ECO:0000313" key="4">
    <source>
        <dbReference type="Proteomes" id="UP000029500"/>
    </source>
</evidence>
<evidence type="ECO:0000313" key="3">
    <source>
        <dbReference type="EMBL" id="AIQ70185.1"/>
    </source>
</evidence>
<feature type="domain" description="6-phospho-N-acetylmuramidase C-terminal" evidence="1">
    <location>
        <begin position="242"/>
        <end position="335"/>
    </location>
</feature>
<dbReference type="Gene3D" id="2.40.100.10">
    <property type="entry name" value="Cyclophilin-like"/>
    <property type="match status" value="1"/>
</dbReference>
<evidence type="ECO:0008006" key="5">
    <source>
        <dbReference type="Google" id="ProtNLM"/>
    </source>
</evidence>
<dbReference type="PANTHER" id="PTHR38435">
    <property type="match status" value="1"/>
</dbReference>
<keyword evidence="4" id="KW-1185">Reference proteome</keyword>
<dbReference type="Pfam" id="PF19200">
    <property type="entry name" value="MupG_N"/>
    <property type="match status" value="1"/>
</dbReference>
<sequence>MSGVLVSLTEQSLDQTMEYLSYMQLNGFNSIFTSLQIPEEDPQELLEPLTQIGRFALGHNMLFMVDVSPRTFNHFSLQQLKDSGVTGLRIDNGMEIGEIAGLTHEWRVALNASTIDQAFLDGLRGEQANFASLEAWHNYYPRPETGLELAAFQNQNRWLQSQGLTVAAFIPGDGDLRGPLHEGLPSLEKHRHLSPFAGFLELVHECFVDHVLIGDLSVSSWTMQQFQAWNEGTVLLGVENQRPSHVWESVHHNRPDIARDVIRSEEARQHFSGSILPEHTVERPTGALTIDNDKYLRYCGEFQIVLHPLPADERVNVIGYVAQRDIPLLPFLHKRRLPFRFLATTSYCE</sequence>
<dbReference type="InterPro" id="IPR008589">
    <property type="entry name" value="MupG"/>
</dbReference>
<dbReference type="AlphaFoldDB" id="A0A089MCT9"/>
<proteinExistence type="predicted"/>
<feature type="domain" description="6-phospho-N-acetylmuramidase N-terminal" evidence="2">
    <location>
        <begin position="5"/>
        <end position="227"/>
    </location>
</feature>
<dbReference type="InterPro" id="IPR013785">
    <property type="entry name" value="Aldolase_TIM"/>
</dbReference>
<dbReference type="Gene3D" id="3.20.20.70">
    <property type="entry name" value="Aldolase class I"/>
    <property type="match status" value="1"/>
</dbReference>
<dbReference type="STRING" id="189425.PGRAT_22925"/>
<dbReference type="EMBL" id="CP009287">
    <property type="protein sequence ID" value="AIQ70185.1"/>
    <property type="molecule type" value="Genomic_DNA"/>
</dbReference>
<dbReference type="HOGENOM" id="CLU_065324_0_0_9"/>
<protein>
    <recommendedName>
        <fullName evidence="5">Cell surface protein</fullName>
    </recommendedName>
</protein>
<dbReference type="Pfam" id="PF05913">
    <property type="entry name" value="MupG_C"/>
    <property type="match status" value="1"/>
</dbReference>
<dbReference type="Proteomes" id="UP000029500">
    <property type="component" value="Chromosome"/>
</dbReference>
<organism evidence="3 4">
    <name type="scientific">Paenibacillus graminis</name>
    <dbReference type="NCBI Taxonomy" id="189425"/>
    <lineage>
        <taxon>Bacteria</taxon>
        <taxon>Bacillati</taxon>
        <taxon>Bacillota</taxon>
        <taxon>Bacilli</taxon>
        <taxon>Bacillales</taxon>
        <taxon>Paenibacillaceae</taxon>
        <taxon>Paenibacillus</taxon>
    </lineage>
</organism>
<dbReference type="SUPFAM" id="SSF51445">
    <property type="entry name" value="(Trans)glycosidases"/>
    <property type="match status" value="1"/>
</dbReference>
<evidence type="ECO:0000259" key="1">
    <source>
        <dbReference type="Pfam" id="PF05913"/>
    </source>
</evidence>